<feature type="domain" description="STAT transcription factor protein interaction" evidence="3">
    <location>
        <begin position="2"/>
        <end position="121"/>
    </location>
</feature>
<dbReference type="GO" id="GO:0003700">
    <property type="term" value="F:DNA-binding transcription factor activity"/>
    <property type="evidence" value="ECO:0007669"/>
    <property type="project" value="InterPro"/>
</dbReference>
<dbReference type="SMART" id="SM00964">
    <property type="entry name" value="STAT_int"/>
    <property type="match status" value="1"/>
</dbReference>
<dbReference type="EMBL" id="AMQM01000338">
    <property type="status" value="NOT_ANNOTATED_CDS"/>
    <property type="molecule type" value="Genomic_DNA"/>
</dbReference>
<dbReference type="InterPro" id="IPR013799">
    <property type="entry name" value="STAT_TF_prot_interaction"/>
</dbReference>
<reference evidence="5" key="3">
    <citation type="submission" date="2015-06" db="UniProtKB">
        <authorList>
            <consortium name="EnsemblMetazoa"/>
        </authorList>
    </citation>
    <scope>IDENTIFICATION</scope>
</reference>
<accession>T1EPD4</accession>
<evidence type="ECO:0000313" key="5">
    <source>
        <dbReference type="EnsemblMetazoa" id="HelroP159760"/>
    </source>
</evidence>
<evidence type="ECO:0000313" key="4">
    <source>
        <dbReference type="EMBL" id="ESO13137.1"/>
    </source>
</evidence>
<evidence type="ECO:0000313" key="6">
    <source>
        <dbReference type="Proteomes" id="UP000015101"/>
    </source>
</evidence>
<dbReference type="KEGG" id="hro:HELRODRAFT_159760"/>
<dbReference type="GeneID" id="20198434"/>
<dbReference type="Gene3D" id="1.10.532.10">
    <property type="entry name" value="STAT transcription factor, N-terminal domain"/>
    <property type="match status" value="1"/>
</dbReference>
<dbReference type="InterPro" id="IPR036535">
    <property type="entry name" value="STAT_N_sf"/>
</dbReference>
<reference evidence="4 6" key="2">
    <citation type="journal article" date="2013" name="Nature">
        <title>Insights into bilaterian evolution from three spiralian genomes.</title>
        <authorList>
            <person name="Simakov O."/>
            <person name="Marletaz F."/>
            <person name="Cho S.J."/>
            <person name="Edsinger-Gonzales E."/>
            <person name="Havlak P."/>
            <person name="Hellsten U."/>
            <person name="Kuo D.H."/>
            <person name="Larsson T."/>
            <person name="Lv J."/>
            <person name="Arendt D."/>
            <person name="Savage R."/>
            <person name="Osoegawa K."/>
            <person name="de Jong P."/>
            <person name="Grimwood J."/>
            <person name="Chapman J.A."/>
            <person name="Shapiro H."/>
            <person name="Aerts A."/>
            <person name="Otillar R.P."/>
            <person name="Terry A.Y."/>
            <person name="Boore J.L."/>
            <person name="Grigoriev I.V."/>
            <person name="Lindberg D.R."/>
            <person name="Seaver E.C."/>
            <person name="Weisblat D.A."/>
            <person name="Putnam N.H."/>
            <person name="Rokhsar D.S."/>
        </authorList>
    </citation>
    <scope>NUCLEOTIDE SEQUENCE</scope>
</reference>
<sequence length="291" mass="34418">MAQWKMLSDICKKDKKKGERLQQLYSTDNFPHKIRSTFAAWIESVDWDSLEKESNGQSGRVYFEHLISLIDDRCDSSEMDQILDLKRSKEQEFQNNYLPFIKVINNKLRQEQMIIESSITDQNSDPKRKPLRSNINNNNNNDDNSNNNEKEEAMSRYLFNLNQLDLRQRAITFQINNCIVEQGVFIERFDTKFEKYRALQETTSTKGTKESLKIEILRSIYDLNSLRKEVAKEILKLSNELFLASRSVWDERSYWLIAQKKEIYSVTNGNLLNIDDLDTLFVIGQENFYYL</sequence>
<gene>
    <name evidence="5" type="primary">20198434</name>
    <name evidence="4" type="ORF">HELRODRAFT_159760</name>
</gene>
<dbReference type="HOGENOM" id="CLU_014189_1_0_1"/>
<feature type="region of interest" description="Disordered" evidence="2">
    <location>
        <begin position="117"/>
        <end position="148"/>
    </location>
</feature>
<dbReference type="CTD" id="20198434"/>
<dbReference type="GO" id="GO:0007165">
    <property type="term" value="P:signal transduction"/>
    <property type="evidence" value="ECO:0007669"/>
    <property type="project" value="InterPro"/>
</dbReference>
<dbReference type="EnsemblMetazoa" id="HelroT159760">
    <property type="protein sequence ID" value="HelroP159760"/>
    <property type="gene ID" value="HelroG159760"/>
</dbReference>
<dbReference type="EMBL" id="KB095811">
    <property type="protein sequence ID" value="ESO13137.1"/>
    <property type="molecule type" value="Genomic_DNA"/>
</dbReference>
<dbReference type="SUPFAM" id="SSF48092">
    <property type="entry name" value="Transcription factor STAT-4 N-domain"/>
    <property type="match status" value="1"/>
</dbReference>
<dbReference type="PANTHER" id="PTHR11801">
    <property type="entry name" value="SIGNAL TRANSDUCER AND ACTIVATOR OF TRANSCRIPTION"/>
    <property type="match status" value="1"/>
</dbReference>
<proteinExistence type="predicted"/>
<dbReference type="STRING" id="6412.T1EPD4"/>
<evidence type="ECO:0000256" key="1">
    <source>
        <dbReference type="ARBA" id="ARBA00022999"/>
    </source>
</evidence>
<name>T1EPD4_HELRO</name>
<protein>
    <recommendedName>
        <fullName evidence="3">STAT transcription factor protein interaction domain-containing protein</fullName>
    </recommendedName>
</protein>
<keyword evidence="6" id="KW-1185">Reference proteome</keyword>
<dbReference type="InterPro" id="IPR001217">
    <property type="entry name" value="STAT"/>
</dbReference>
<reference evidence="6" key="1">
    <citation type="submission" date="2012-12" db="EMBL/GenBank/DDBJ databases">
        <authorList>
            <person name="Hellsten U."/>
            <person name="Grimwood J."/>
            <person name="Chapman J.A."/>
            <person name="Shapiro H."/>
            <person name="Aerts A."/>
            <person name="Otillar R.P."/>
            <person name="Terry A.Y."/>
            <person name="Boore J.L."/>
            <person name="Simakov O."/>
            <person name="Marletaz F."/>
            <person name="Cho S.-J."/>
            <person name="Edsinger-Gonzales E."/>
            <person name="Havlak P."/>
            <person name="Kuo D.-H."/>
            <person name="Larsson T."/>
            <person name="Lv J."/>
            <person name="Arendt D."/>
            <person name="Savage R."/>
            <person name="Osoegawa K."/>
            <person name="de Jong P."/>
            <person name="Lindberg D.R."/>
            <person name="Seaver E.C."/>
            <person name="Weisblat D.A."/>
            <person name="Putnam N.H."/>
            <person name="Grigoriev I.V."/>
            <person name="Rokhsar D.S."/>
        </authorList>
    </citation>
    <scope>NUCLEOTIDE SEQUENCE</scope>
</reference>
<feature type="compositionally biased region" description="Low complexity" evidence="2">
    <location>
        <begin position="133"/>
        <end position="147"/>
    </location>
</feature>
<dbReference type="InParanoid" id="T1EPD4"/>
<organism evidence="5 6">
    <name type="scientific">Helobdella robusta</name>
    <name type="common">Californian leech</name>
    <dbReference type="NCBI Taxonomy" id="6412"/>
    <lineage>
        <taxon>Eukaryota</taxon>
        <taxon>Metazoa</taxon>
        <taxon>Spiralia</taxon>
        <taxon>Lophotrochozoa</taxon>
        <taxon>Annelida</taxon>
        <taxon>Clitellata</taxon>
        <taxon>Hirudinea</taxon>
        <taxon>Rhynchobdellida</taxon>
        <taxon>Glossiphoniidae</taxon>
        <taxon>Helobdella</taxon>
    </lineage>
</organism>
<evidence type="ECO:0000256" key="2">
    <source>
        <dbReference type="SAM" id="MobiDB-lite"/>
    </source>
</evidence>
<evidence type="ECO:0000259" key="3">
    <source>
        <dbReference type="SMART" id="SM00964"/>
    </source>
</evidence>
<keyword evidence="1" id="KW-0727">SH2 domain</keyword>
<dbReference type="RefSeq" id="XP_009009857.1">
    <property type="nucleotide sequence ID" value="XM_009011609.1"/>
</dbReference>
<dbReference type="Proteomes" id="UP000015101">
    <property type="component" value="Unassembled WGS sequence"/>
</dbReference>
<dbReference type="Pfam" id="PF02865">
    <property type="entry name" value="STAT_int"/>
    <property type="match status" value="1"/>
</dbReference>
<dbReference type="AlphaFoldDB" id="T1EPD4"/>